<evidence type="ECO:0000313" key="2">
    <source>
        <dbReference type="Proteomes" id="UP000245802"/>
    </source>
</evidence>
<dbReference type="Proteomes" id="UP000245802">
    <property type="component" value="Chromosome"/>
</dbReference>
<keyword evidence="2" id="KW-1185">Reference proteome</keyword>
<organism evidence="1 2">
    <name type="scientific">Gemmata obscuriglobus</name>
    <dbReference type="NCBI Taxonomy" id="114"/>
    <lineage>
        <taxon>Bacteria</taxon>
        <taxon>Pseudomonadati</taxon>
        <taxon>Planctomycetota</taxon>
        <taxon>Planctomycetia</taxon>
        <taxon>Gemmatales</taxon>
        <taxon>Gemmataceae</taxon>
        <taxon>Gemmata</taxon>
    </lineage>
</organism>
<sequence length="66" mass="7415">MTKNGNETWTHYGYIVGAFTSVKDGMLKVSPPYNVWPPEDPECQFDPIGFDFPNLSAAAEFINDIM</sequence>
<dbReference type="RefSeq" id="WP_010046613.1">
    <property type="nucleotide sequence ID" value="NZ_CP025958.1"/>
</dbReference>
<protein>
    <submittedName>
        <fullName evidence="1">Uncharacterized protein</fullName>
    </submittedName>
</protein>
<gene>
    <name evidence="1" type="ORF">C1280_24405</name>
</gene>
<name>A0A2Z3H271_9BACT</name>
<reference evidence="1 2" key="1">
    <citation type="submission" date="2018-01" db="EMBL/GenBank/DDBJ databases">
        <title>G. obscuriglobus.</title>
        <authorList>
            <person name="Franke J."/>
            <person name="Blomberg W."/>
            <person name="Selmecki A."/>
        </authorList>
    </citation>
    <scope>NUCLEOTIDE SEQUENCE [LARGE SCALE GENOMIC DNA]</scope>
    <source>
        <strain evidence="1 2">DSM 5831</strain>
    </source>
</reference>
<evidence type="ECO:0000313" key="1">
    <source>
        <dbReference type="EMBL" id="AWM39838.1"/>
    </source>
</evidence>
<dbReference type="AlphaFoldDB" id="A0A2Z3H271"/>
<dbReference type="EMBL" id="CP025958">
    <property type="protein sequence ID" value="AWM39838.1"/>
    <property type="molecule type" value="Genomic_DNA"/>
</dbReference>
<dbReference type="KEGG" id="gog:C1280_24405"/>
<proteinExistence type="predicted"/>
<accession>A0A2Z3H271</accession>